<feature type="compositionally biased region" description="Polar residues" evidence="1">
    <location>
        <begin position="19"/>
        <end position="33"/>
    </location>
</feature>
<protein>
    <submittedName>
        <fullName evidence="2">Uncharacterized protein</fullName>
    </submittedName>
</protein>
<gene>
    <name evidence="2" type="ORF">WG66_18026</name>
</gene>
<dbReference type="AlphaFoldDB" id="A0A0W0EZQ8"/>
<evidence type="ECO:0000313" key="2">
    <source>
        <dbReference type="EMBL" id="KTB29426.1"/>
    </source>
</evidence>
<evidence type="ECO:0000256" key="1">
    <source>
        <dbReference type="SAM" id="MobiDB-lite"/>
    </source>
</evidence>
<dbReference type="Proteomes" id="UP000054988">
    <property type="component" value="Unassembled WGS sequence"/>
</dbReference>
<dbReference type="EMBL" id="LATX01002433">
    <property type="protein sequence ID" value="KTB29426.1"/>
    <property type="molecule type" value="Genomic_DNA"/>
</dbReference>
<name>A0A0W0EZQ8_MONRR</name>
<organism evidence="2 3">
    <name type="scientific">Moniliophthora roreri</name>
    <name type="common">Frosty pod rot fungus</name>
    <name type="synonym">Monilia roreri</name>
    <dbReference type="NCBI Taxonomy" id="221103"/>
    <lineage>
        <taxon>Eukaryota</taxon>
        <taxon>Fungi</taxon>
        <taxon>Dikarya</taxon>
        <taxon>Basidiomycota</taxon>
        <taxon>Agaricomycotina</taxon>
        <taxon>Agaricomycetes</taxon>
        <taxon>Agaricomycetidae</taxon>
        <taxon>Agaricales</taxon>
        <taxon>Marasmiineae</taxon>
        <taxon>Marasmiaceae</taxon>
        <taxon>Moniliophthora</taxon>
    </lineage>
</organism>
<accession>A0A0W0EZQ8</accession>
<comment type="caution">
    <text evidence="2">The sequence shown here is derived from an EMBL/GenBank/DDBJ whole genome shotgun (WGS) entry which is preliminary data.</text>
</comment>
<reference evidence="2 3" key="1">
    <citation type="submission" date="2015-12" db="EMBL/GenBank/DDBJ databases">
        <title>Draft genome sequence of Moniliophthora roreri, the causal agent of frosty pod rot of cacao.</title>
        <authorList>
            <person name="Aime M.C."/>
            <person name="Diaz-Valderrama J.R."/>
            <person name="Kijpornyongpan T."/>
            <person name="Phillips-Mora W."/>
        </authorList>
    </citation>
    <scope>NUCLEOTIDE SEQUENCE [LARGE SCALE GENOMIC DNA]</scope>
    <source>
        <strain evidence="2 3">MCA 2952</strain>
    </source>
</reference>
<feature type="region of interest" description="Disordered" evidence="1">
    <location>
        <begin position="19"/>
        <end position="39"/>
    </location>
</feature>
<evidence type="ECO:0000313" key="3">
    <source>
        <dbReference type="Proteomes" id="UP000054988"/>
    </source>
</evidence>
<proteinExistence type="predicted"/>
<sequence>MGNESWPYLKLHNVQESCTTSDPSIASSSQTDCETAKNEPGKSVNAVKFCISGDNNGLRHLKNAARDIERSSSGVLDEANIDRSKAGVTGIRLFSGGATCGVLGAGFAVDDVDADEDMWNEVRRQVAGP</sequence>